<dbReference type="GO" id="GO:0005524">
    <property type="term" value="F:ATP binding"/>
    <property type="evidence" value="ECO:0007669"/>
    <property type="project" value="UniProtKB-KW"/>
</dbReference>
<evidence type="ECO:0000313" key="26">
    <source>
        <dbReference type="Proteomes" id="UP001603857"/>
    </source>
</evidence>
<evidence type="ECO:0000256" key="18">
    <source>
        <dbReference type="ARBA" id="ARBA00023170"/>
    </source>
</evidence>
<keyword evidence="18" id="KW-0675">Receptor</keyword>
<evidence type="ECO:0000256" key="12">
    <source>
        <dbReference type="ARBA" id="ARBA00022734"/>
    </source>
</evidence>
<keyword evidence="9" id="KW-0808">Transferase</keyword>
<feature type="transmembrane region" description="Helical" evidence="22">
    <location>
        <begin position="288"/>
        <end position="314"/>
    </location>
</feature>
<keyword evidence="14" id="KW-0418">Kinase</keyword>
<dbReference type="AlphaFoldDB" id="A0ABD1M7H7"/>
<dbReference type="PROSITE" id="PS00108">
    <property type="entry name" value="PROTEIN_KINASE_ST"/>
    <property type="match status" value="1"/>
</dbReference>
<evidence type="ECO:0000256" key="6">
    <source>
        <dbReference type="ARBA" id="ARBA00012513"/>
    </source>
</evidence>
<evidence type="ECO:0000256" key="22">
    <source>
        <dbReference type="SAM" id="Phobius"/>
    </source>
</evidence>
<evidence type="ECO:0000256" key="17">
    <source>
        <dbReference type="ARBA" id="ARBA00023136"/>
    </source>
</evidence>
<dbReference type="FunFam" id="1.10.510.10:FF:000108">
    <property type="entry name" value="L-type lectin-domain containing receptor kinase S.4"/>
    <property type="match status" value="1"/>
</dbReference>
<evidence type="ECO:0000256" key="23">
    <source>
        <dbReference type="SAM" id="SignalP"/>
    </source>
</evidence>
<dbReference type="PROSITE" id="PS50011">
    <property type="entry name" value="PROTEIN_KINASE_DOM"/>
    <property type="match status" value="1"/>
</dbReference>
<dbReference type="GO" id="GO:0004674">
    <property type="term" value="F:protein serine/threonine kinase activity"/>
    <property type="evidence" value="ECO:0007669"/>
    <property type="project" value="UniProtKB-KW"/>
</dbReference>
<comment type="similarity">
    <text evidence="3">Belongs to the leguminous lectin family.</text>
</comment>
<dbReference type="CDD" id="cd06899">
    <property type="entry name" value="lectin_legume_LecRK_Arcelin_ConA"/>
    <property type="match status" value="1"/>
</dbReference>
<evidence type="ECO:0000256" key="21">
    <source>
        <dbReference type="ARBA" id="ARBA00048679"/>
    </source>
</evidence>
<evidence type="ECO:0000256" key="10">
    <source>
        <dbReference type="ARBA" id="ARBA00022692"/>
    </source>
</evidence>
<comment type="similarity">
    <text evidence="4">In the N-terminal section; belongs to the leguminous lectin family.</text>
</comment>
<dbReference type="FunFam" id="3.30.200.20:FF:000621">
    <property type="entry name" value="Putative L-type lectin-domain containing receptor kinase VII.2"/>
    <property type="match status" value="1"/>
</dbReference>
<comment type="catalytic activity">
    <reaction evidence="21">
        <text>L-seryl-[protein] + ATP = O-phospho-L-seryl-[protein] + ADP + H(+)</text>
        <dbReference type="Rhea" id="RHEA:17989"/>
        <dbReference type="Rhea" id="RHEA-COMP:9863"/>
        <dbReference type="Rhea" id="RHEA-COMP:11604"/>
        <dbReference type="ChEBI" id="CHEBI:15378"/>
        <dbReference type="ChEBI" id="CHEBI:29999"/>
        <dbReference type="ChEBI" id="CHEBI:30616"/>
        <dbReference type="ChEBI" id="CHEBI:83421"/>
        <dbReference type="ChEBI" id="CHEBI:456216"/>
        <dbReference type="EC" id="2.7.11.1"/>
    </reaction>
</comment>
<evidence type="ECO:0000256" key="11">
    <source>
        <dbReference type="ARBA" id="ARBA00022729"/>
    </source>
</evidence>
<dbReference type="InterPro" id="IPR050528">
    <property type="entry name" value="L-type_Lectin-RKs"/>
</dbReference>
<dbReference type="InterPro" id="IPR008271">
    <property type="entry name" value="Ser/Thr_kinase_AS"/>
</dbReference>
<dbReference type="CDD" id="cd14066">
    <property type="entry name" value="STKc_IRAK"/>
    <property type="match status" value="1"/>
</dbReference>
<evidence type="ECO:0000256" key="8">
    <source>
        <dbReference type="ARBA" id="ARBA00022527"/>
    </source>
</evidence>
<feature type="transmembrane region" description="Helical" evidence="22">
    <location>
        <begin position="38"/>
        <end position="57"/>
    </location>
</feature>
<dbReference type="Pfam" id="PF00139">
    <property type="entry name" value="Lectin_legB"/>
    <property type="match status" value="1"/>
</dbReference>
<evidence type="ECO:0000313" key="25">
    <source>
        <dbReference type="EMBL" id="KAL2331696.1"/>
    </source>
</evidence>
<evidence type="ECO:0000256" key="4">
    <source>
        <dbReference type="ARBA" id="ARBA00008536"/>
    </source>
</evidence>
<dbReference type="InterPro" id="IPR011009">
    <property type="entry name" value="Kinase-like_dom_sf"/>
</dbReference>
<evidence type="ECO:0000256" key="9">
    <source>
        <dbReference type="ARBA" id="ARBA00022679"/>
    </source>
</evidence>
<feature type="domain" description="Protein kinase" evidence="24">
    <location>
        <begin position="345"/>
        <end position="618"/>
    </location>
</feature>
<dbReference type="Pfam" id="PF07714">
    <property type="entry name" value="PK_Tyr_Ser-Thr"/>
    <property type="match status" value="1"/>
</dbReference>
<keyword evidence="12" id="KW-0430">Lectin</keyword>
<dbReference type="SUPFAM" id="SSF49899">
    <property type="entry name" value="Concanavalin A-like lectins/glucanases"/>
    <property type="match status" value="1"/>
</dbReference>
<dbReference type="SMART" id="SM00220">
    <property type="entry name" value="S_TKc"/>
    <property type="match status" value="1"/>
</dbReference>
<evidence type="ECO:0000256" key="2">
    <source>
        <dbReference type="ARBA" id="ARBA00004479"/>
    </source>
</evidence>
<dbReference type="GO" id="GO:0002229">
    <property type="term" value="P:defense response to oomycetes"/>
    <property type="evidence" value="ECO:0007669"/>
    <property type="project" value="UniProtKB-ARBA"/>
</dbReference>
<dbReference type="Gene3D" id="2.60.120.200">
    <property type="match status" value="1"/>
</dbReference>
<dbReference type="Proteomes" id="UP001603857">
    <property type="component" value="Unassembled WGS sequence"/>
</dbReference>
<proteinExistence type="inferred from homology"/>
<dbReference type="GO" id="GO:0030246">
    <property type="term" value="F:carbohydrate binding"/>
    <property type="evidence" value="ECO:0007669"/>
    <property type="project" value="UniProtKB-KW"/>
</dbReference>
<keyword evidence="13" id="KW-0547">Nucleotide-binding</keyword>
<feature type="signal peptide" evidence="23">
    <location>
        <begin position="1"/>
        <end position="22"/>
    </location>
</feature>
<evidence type="ECO:0000256" key="20">
    <source>
        <dbReference type="ARBA" id="ARBA00047899"/>
    </source>
</evidence>
<dbReference type="InterPro" id="IPR001245">
    <property type="entry name" value="Ser-Thr/Tyr_kinase_cat_dom"/>
</dbReference>
<evidence type="ECO:0000256" key="19">
    <source>
        <dbReference type="ARBA" id="ARBA00023180"/>
    </source>
</evidence>
<dbReference type="Gene3D" id="1.10.510.10">
    <property type="entry name" value="Transferase(Phosphotransferase) domain 1"/>
    <property type="match status" value="1"/>
</dbReference>
<keyword evidence="8" id="KW-0723">Serine/threonine-protein kinase</keyword>
<evidence type="ECO:0000256" key="5">
    <source>
        <dbReference type="ARBA" id="ARBA00010217"/>
    </source>
</evidence>
<dbReference type="Gene3D" id="3.30.200.20">
    <property type="entry name" value="Phosphorylase Kinase, domain 1"/>
    <property type="match status" value="1"/>
</dbReference>
<evidence type="ECO:0000256" key="7">
    <source>
        <dbReference type="ARBA" id="ARBA00022475"/>
    </source>
</evidence>
<keyword evidence="7" id="KW-1003">Cell membrane</keyword>
<dbReference type="GO" id="GO:0005886">
    <property type="term" value="C:plasma membrane"/>
    <property type="evidence" value="ECO:0007669"/>
    <property type="project" value="UniProtKB-SubCell"/>
</dbReference>
<name>A0ABD1M7H7_9FABA</name>
<reference evidence="25 26" key="1">
    <citation type="submission" date="2024-08" db="EMBL/GenBank/DDBJ databases">
        <title>Insights into the chromosomal genome structure of Flemingia macrophylla.</title>
        <authorList>
            <person name="Ding Y."/>
            <person name="Zhao Y."/>
            <person name="Bi W."/>
            <person name="Wu M."/>
            <person name="Zhao G."/>
            <person name="Gong Y."/>
            <person name="Li W."/>
            <person name="Zhang P."/>
        </authorList>
    </citation>
    <scope>NUCLEOTIDE SEQUENCE [LARGE SCALE GENOMIC DNA]</scope>
    <source>
        <strain evidence="25">DYQJB</strain>
        <tissue evidence="25">Leaf</tissue>
    </source>
</reference>
<dbReference type="PANTHER" id="PTHR27007">
    <property type="match status" value="1"/>
</dbReference>
<protein>
    <recommendedName>
        <fullName evidence="6">non-specific serine/threonine protein kinase</fullName>
        <ecNumber evidence="6">2.7.11.1</ecNumber>
    </recommendedName>
</protein>
<comment type="subcellular location">
    <subcellularLocation>
        <location evidence="1">Cell membrane</location>
    </subcellularLocation>
    <subcellularLocation>
        <location evidence="2">Membrane</location>
        <topology evidence="2">Single-pass type I membrane protein</topology>
    </subcellularLocation>
</comment>
<keyword evidence="19" id="KW-0325">Glycoprotein</keyword>
<comment type="similarity">
    <text evidence="5">In the C-terminal section; belongs to the protein kinase superfamily. Ser/Thr protein kinase family.</text>
</comment>
<comment type="catalytic activity">
    <reaction evidence="20">
        <text>L-threonyl-[protein] + ATP = O-phospho-L-threonyl-[protein] + ADP + H(+)</text>
        <dbReference type="Rhea" id="RHEA:46608"/>
        <dbReference type="Rhea" id="RHEA-COMP:11060"/>
        <dbReference type="Rhea" id="RHEA-COMP:11605"/>
        <dbReference type="ChEBI" id="CHEBI:15378"/>
        <dbReference type="ChEBI" id="CHEBI:30013"/>
        <dbReference type="ChEBI" id="CHEBI:30616"/>
        <dbReference type="ChEBI" id="CHEBI:61977"/>
        <dbReference type="ChEBI" id="CHEBI:456216"/>
        <dbReference type="EC" id="2.7.11.1"/>
    </reaction>
</comment>
<accession>A0ABD1M7H7</accession>
<dbReference type="EC" id="2.7.11.1" evidence="6"/>
<keyword evidence="15" id="KW-0067">ATP-binding</keyword>
<keyword evidence="11 23" id="KW-0732">Signal</keyword>
<keyword evidence="16 22" id="KW-1133">Transmembrane helix</keyword>
<organism evidence="25 26">
    <name type="scientific">Flemingia macrophylla</name>
    <dbReference type="NCBI Taxonomy" id="520843"/>
    <lineage>
        <taxon>Eukaryota</taxon>
        <taxon>Viridiplantae</taxon>
        <taxon>Streptophyta</taxon>
        <taxon>Embryophyta</taxon>
        <taxon>Tracheophyta</taxon>
        <taxon>Spermatophyta</taxon>
        <taxon>Magnoliopsida</taxon>
        <taxon>eudicotyledons</taxon>
        <taxon>Gunneridae</taxon>
        <taxon>Pentapetalae</taxon>
        <taxon>rosids</taxon>
        <taxon>fabids</taxon>
        <taxon>Fabales</taxon>
        <taxon>Fabaceae</taxon>
        <taxon>Papilionoideae</taxon>
        <taxon>50 kb inversion clade</taxon>
        <taxon>NPAAA clade</taxon>
        <taxon>indigoferoid/millettioid clade</taxon>
        <taxon>Phaseoleae</taxon>
        <taxon>Flemingia</taxon>
    </lineage>
</organism>
<evidence type="ECO:0000256" key="3">
    <source>
        <dbReference type="ARBA" id="ARBA00007606"/>
    </source>
</evidence>
<keyword evidence="10 22" id="KW-0812">Transmembrane</keyword>
<comment type="caution">
    <text evidence="25">The sequence shown here is derived from an EMBL/GenBank/DDBJ whole genome shotgun (WGS) entry which is preliminary data.</text>
</comment>
<dbReference type="GO" id="GO:0042742">
    <property type="term" value="P:defense response to bacterium"/>
    <property type="evidence" value="ECO:0007669"/>
    <property type="project" value="UniProtKB-ARBA"/>
</dbReference>
<evidence type="ECO:0000256" key="16">
    <source>
        <dbReference type="ARBA" id="ARBA00022989"/>
    </source>
</evidence>
<dbReference type="EMBL" id="JBGMDY010000006">
    <property type="protein sequence ID" value="KAL2331696.1"/>
    <property type="molecule type" value="Genomic_DNA"/>
</dbReference>
<dbReference type="InterPro" id="IPR013320">
    <property type="entry name" value="ConA-like_dom_sf"/>
</dbReference>
<evidence type="ECO:0000256" key="14">
    <source>
        <dbReference type="ARBA" id="ARBA00022777"/>
    </source>
</evidence>
<dbReference type="SUPFAM" id="SSF56112">
    <property type="entry name" value="Protein kinase-like (PK-like)"/>
    <property type="match status" value="1"/>
</dbReference>
<evidence type="ECO:0000256" key="13">
    <source>
        <dbReference type="ARBA" id="ARBA00022741"/>
    </source>
</evidence>
<dbReference type="InterPro" id="IPR000719">
    <property type="entry name" value="Prot_kinase_dom"/>
</dbReference>
<feature type="chain" id="PRO_5044863115" description="non-specific serine/threonine protein kinase" evidence="23">
    <location>
        <begin position="23"/>
        <end position="691"/>
    </location>
</feature>
<dbReference type="InterPro" id="IPR001220">
    <property type="entry name" value="Legume_lectin_dom"/>
</dbReference>
<dbReference type="FunFam" id="2.60.120.200:FF:000086">
    <property type="entry name" value="L-type lectin-domain containing receptor kinase S.4"/>
    <property type="match status" value="1"/>
</dbReference>
<evidence type="ECO:0000256" key="1">
    <source>
        <dbReference type="ARBA" id="ARBA00004236"/>
    </source>
</evidence>
<gene>
    <name evidence="25" type="ORF">Fmac_019277</name>
</gene>
<keyword evidence="26" id="KW-1185">Reference proteome</keyword>
<keyword evidence="17 22" id="KW-0472">Membrane</keyword>
<sequence>MSPLKVLVILLHTVATLSTISATDFVYNTNFNSTNIILFGNASIGTSILTLTNQSFFSIGRAFYPRKIPTKPANSSTFLPFATSFIFSIAPIKNFITGHGFAFLFTSSRGVNGTTSAEYIGLFNLSNEGNPHNHVFGVEFDTVRNEEFNDISGNHVGVDINSLRSSSSHEAGYWGGTDDKEFKVLEMKNGENYQVWIEFMHSQLNVTMARVGQKKPRVPLISSNVNLSGILMDETYVGFTAATGKILDNTKILAWSFSNSNFSIADALVTENLPSFVHHKRWFSKGRALAVGVSSVVCVLIIGCCSYIVFFVLLRNKAQEVEDWELEYWPHRIGLNEIDAATRGFSEENVIAVGGNGKVYKGVLHGVEVAVKRIPQEREEGMREFLAEVSILGRMKHRNLVGLRGWCKNERGNFIVVYDFMNNGSLDKRIFECEEKMMLTWEERVQALKNVAVGILYLHEGWEVKVLHRDIKASNVLLDKDMNARLGDFGLAHMHNHHGQVARTTRVIGTIGYIAPEVIRTGRSSTMSDVFGFGILMLEVICGRRPTEEHKPGLIEWLVSLMLQGQIHSAIDERLKAKGGYTIEEVERLLHMALLCSNSDPSVRPTMRQVVKMLEGEMDSVESGEENMEMSLLGKIKSAAMWSGTECTSPYSGYPTFDEIKMFSFHSMMSGSGSGTFPGSESEIIREDRVF</sequence>
<evidence type="ECO:0000256" key="15">
    <source>
        <dbReference type="ARBA" id="ARBA00022840"/>
    </source>
</evidence>
<evidence type="ECO:0000259" key="24">
    <source>
        <dbReference type="PROSITE" id="PS50011"/>
    </source>
</evidence>